<accession>A0ABY6UMW8</accession>
<evidence type="ECO:0000313" key="2">
    <source>
        <dbReference type="Proteomes" id="UP000766486"/>
    </source>
</evidence>
<keyword evidence="2" id="KW-1185">Reference proteome</keyword>
<dbReference type="Proteomes" id="UP000766486">
    <property type="component" value="Unassembled WGS sequence"/>
</dbReference>
<gene>
    <name evidence="1" type="ORF">CLO192961_LOCUS328786</name>
</gene>
<reference evidence="1 2" key="1">
    <citation type="submission" date="2019-06" db="EMBL/GenBank/DDBJ databases">
        <authorList>
            <person name="Broberg M."/>
        </authorList>
    </citation>
    <scope>NUCLEOTIDE SEQUENCE [LARGE SCALE GENOMIC DNA]</scope>
</reference>
<comment type="caution">
    <text evidence="1">The sequence shown here is derived from an EMBL/GenBank/DDBJ whole genome shotgun (WGS) entry which is preliminary data.</text>
</comment>
<evidence type="ECO:0000313" key="1">
    <source>
        <dbReference type="EMBL" id="VUC32542.1"/>
    </source>
</evidence>
<name>A0ABY6UMW8_BIOOC</name>
<sequence length="548" mass="61560">MSWYLSWPLNGTRSRPWIPTGLSTTTKLGQLVETVRKTLPVELQELIYQKVSGLFRFLAETSLTLKELDGEASADRGVVVHPVSKGLAKFLRAHSTHIHGEECLTEIDSHSNFEQQIALQEKPIHGIQVSVGTYGVVAVRVLYQDYSTSSWLGRGPRKWTATYKGDDLGRLRTVSDGFKLIRVGFPDEAPSELDSAHLFFDHDKVLPRGAKYVLTDMKTTGAEILGNPNARMVQHLDLSHIEIKSLTVVCNIDAIYKIQINAGGSKLELGDRVAIKPHPRGEENFSITRFFQPGERMTSVQLISRGPPRPLIWKGPFLVVRTSKSRTLFFGVFVMPIYQPLYLAAYEPGEVREITGLLIDPTNINPGKINTLGVCLGNPLVGVEQARLRVPMPRANSEKLAFPGVFPFGAFLSRATLLNVITLKVQKFGDRCVGMCVERGDGIIETLGMWDPVRPDTVSTIYSCHQGPLQPLTFIYSPARGQLEHYVEDIVVSAPPDLAPDRQRFTWSSFSSQLAWWFTPRYTFLEEWRGEESDILERFERIPCFYGR</sequence>
<dbReference type="EMBL" id="CABFNS010000851">
    <property type="protein sequence ID" value="VUC32542.1"/>
    <property type="molecule type" value="Genomic_DNA"/>
</dbReference>
<protein>
    <submittedName>
        <fullName evidence="1">Uncharacterized protein</fullName>
    </submittedName>
</protein>
<proteinExistence type="predicted"/>
<organism evidence="1 2">
    <name type="scientific">Bionectria ochroleuca</name>
    <name type="common">Gliocladium roseum</name>
    <dbReference type="NCBI Taxonomy" id="29856"/>
    <lineage>
        <taxon>Eukaryota</taxon>
        <taxon>Fungi</taxon>
        <taxon>Dikarya</taxon>
        <taxon>Ascomycota</taxon>
        <taxon>Pezizomycotina</taxon>
        <taxon>Sordariomycetes</taxon>
        <taxon>Hypocreomycetidae</taxon>
        <taxon>Hypocreales</taxon>
        <taxon>Bionectriaceae</taxon>
        <taxon>Clonostachys</taxon>
    </lineage>
</organism>